<evidence type="ECO:0000256" key="5">
    <source>
        <dbReference type="ARBA" id="ARBA00022705"/>
    </source>
</evidence>
<dbReference type="Pfam" id="PF13177">
    <property type="entry name" value="DNA_pol3_delta2"/>
    <property type="match status" value="1"/>
</dbReference>
<dbReference type="OrthoDB" id="9810148at2"/>
<evidence type="ECO:0000256" key="3">
    <source>
        <dbReference type="ARBA" id="ARBA00022679"/>
    </source>
</evidence>
<gene>
    <name evidence="9" type="ORF">SAMN05660706_11018</name>
</gene>
<dbReference type="Pfam" id="PF09115">
    <property type="entry name" value="DNApol3-delta_C"/>
    <property type="match status" value="1"/>
</dbReference>
<keyword evidence="6" id="KW-0239">DNA-directed DNA polymerase</keyword>
<dbReference type="Gene3D" id="1.20.272.10">
    <property type="match status" value="1"/>
</dbReference>
<evidence type="ECO:0000313" key="10">
    <source>
        <dbReference type="Proteomes" id="UP000199584"/>
    </source>
</evidence>
<dbReference type="NCBIfam" id="TIGR00678">
    <property type="entry name" value="holB"/>
    <property type="match status" value="1"/>
</dbReference>
<dbReference type="InterPro" id="IPR050238">
    <property type="entry name" value="DNA_Rep/Repair_Clamp_Loader"/>
</dbReference>
<dbReference type="GO" id="GO:0008408">
    <property type="term" value="F:3'-5' exonuclease activity"/>
    <property type="evidence" value="ECO:0007669"/>
    <property type="project" value="InterPro"/>
</dbReference>
<dbReference type="GO" id="GO:0006261">
    <property type="term" value="P:DNA-templated DNA replication"/>
    <property type="evidence" value="ECO:0007669"/>
    <property type="project" value="TreeGrafter"/>
</dbReference>
<proteinExistence type="predicted"/>
<keyword evidence="3" id="KW-0808">Transferase</keyword>
<evidence type="ECO:0000256" key="2">
    <source>
        <dbReference type="ARBA" id="ARBA00014363"/>
    </source>
</evidence>
<evidence type="ECO:0000256" key="4">
    <source>
        <dbReference type="ARBA" id="ARBA00022695"/>
    </source>
</evidence>
<dbReference type="EMBL" id="FOYM01000010">
    <property type="protein sequence ID" value="SFR04217.1"/>
    <property type="molecule type" value="Genomic_DNA"/>
</dbReference>
<keyword evidence="4" id="KW-0548">Nucleotidyltransferase</keyword>
<keyword evidence="10" id="KW-1185">Reference proteome</keyword>
<dbReference type="InterPro" id="IPR027417">
    <property type="entry name" value="P-loop_NTPase"/>
</dbReference>
<dbReference type="STRING" id="39060.SAMN05660706_11018"/>
<dbReference type="PANTHER" id="PTHR11669:SF8">
    <property type="entry name" value="DNA POLYMERASE III SUBUNIT DELTA"/>
    <property type="match status" value="1"/>
</dbReference>
<dbReference type="SUPFAM" id="SSF52540">
    <property type="entry name" value="P-loop containing nucleoside triphosphate hydrolases"/>
    <property type="match status" value="1"/>
</dbReference>
<evidence type="ECO:0000256" key="6">
    <source>
        <dbReference type="ARBA" id="ARBA00022932"/>
    </source>
</evidence>
<dbReference type="Gene3D" id="3.40.50.300">
    <property type="entry name" value="P-loop containing nucleotide triphosphate hydrolases"/>
    <property type="match status" value="1"/>
</dbReference>
<comment type="catalytic activity">
    <reaction evidence="7">
        <text>DNA(n) + a 2'-deoxyribonucleoside 5'-triphosphate = DNA(n+1) + diphosphate</text>
        <dbReference type="Rhea" id="RHEA:22508"/>
        <dbReference type="Rhea" id="RHEA-COMP:17339"/>
        <dbReference type="Rhea" id="RHEA-COMP:17340"/>
        <dbReference type="ChEBI" id="CHEBI:33019"/>
        <dbReference type="ChEBI" id="CHEBI:61560"/>
        <dbReference type="ChEBI" id="CHEBI:173112"/>
        <dbReference type="EC" id="2.7.7.7"/>
    </reaction>
</comment>
<organism evidence="9 10">
    <name type="scientific">Desulfoscipio geothermicus DSM 3669</name>
    <dbReference type="NCBI Taxonomy" id="1121426"/>
    <lineage>
        <taxon>Bacteria</taxon>
        <taxon>Bacillati</taxon>
        <taxon>Bacillota</taxon>
        <taxon>Clostridia</taxon>
        <taxon>Eubacteriales</taxon>
        <taxon>Desulfallaceae</taxon>
        <taxon>Desulfoscipio</taxon>
    </lineage>
</organism>
<evidence type="ECO:0000256" key="1">
    <source>
        <dbReference type="ARBA" id="ARBA00012417"/>
    </source>
</evidence>
<name>A0A1I6DFP3_9FIRM</name>
<protein>
    <recommendedName>
        <fullName evidence="2">DNA polymerase III subunit delta'</fullName>
        <ecNumber evidence="1">2.7.7.7</ecNumber>
    </recommendedName>
</protein>
<accession>A0A1I6DFP3</accession>
<dbReference type="InterPro" id="IPR015199">
    <property type="entry name" value="DNA_pol_III_delta_C"/>
</dbReference>
<dbReference type="AlphaFoldDB" id="A0A1I6DFP3"/>
<evidence type="ECO:0000256" key="7">
    <source>
        <dbReference type="ARBA" id="ARBA00049244"/>
    </source>
</evidence>
<evidence type="ECO:0000313" key="9">
    <source>
        <dbReference type="EMBL" id="SFR04217.1"/>
    </source>
</evidence>
<dbReference type="InterPro" id="IPR004622">
    <property type="entry name" value="DNA_pol_HolB"/>
</dbReference>
<dbReference type="Proteomes" id="UP000199584">
    <property type="component" value="Unassembled WGS sequence"/>
</dbReference>
<dbReference type="RefSeq" id="WP_131820615.1">
    <property type="nucleotide sequence ID" value="NZ_FOYM01000010.1"/>
</dbReference>
<feature type="domain" description="DNA polymerase III delta subunit C-terminal" evidence="8">
    <location>
        <begin position="238"/>
        <end position="320"/>
    </location>
</feature>
<sequence>MPTLRDVVGHEKIKERLAAALAGDRLSHAYLFGGPAGVGKKTTGLAFARALLCSHGDNDACGVCGDCTRSARGVHPDLHVIRPDGAFIKIHQLRSVQDGAAVTPFGGDRQVYLVERAEKMTLEAANAFLKVLEEPPAGVIFILVSDDPAAILPTVLSRCQRYRFMRLSEEEVLRVVARETGGITEQVRAAARLSGGCPGLALELLDRMGRRDRMRELLMRLVRQRPASTLLPLDEFSGRADLEEFFNYLILLFRDVMVRQKAGGDDLLVNIDCRRDVDELARTYAAEEVLDILITAENASRKLAANTNQRLLLDTVLFKIAGF</sequence>
<dbReference type="PANTHER" id="PTHR11669">
    <property type="entry name" value="REPLICATION FACTOR C / DNA POLYMERASE III GAMMA-TAU SUBUNIT"/>
    <property type="match status" value="1"/>
</dbReference>
<dbReference type="GO" id="GO:0003887">
    <property type="term" value="F:DNA-directed DNA polymerase activity"/>
    <property type="evidence" value="ECO:0007669"/>
    <property type="project" value="UniProtKB-KW"/>
</dbReference>
<evidence type="ECO:0000259" key="8">
    <source>
        <dbReference type="Pfam" id="PF09115"/>
    </source>
</evidence>
<dbReference type="GO" id="GO:0009360">
    <property type="term" value="C:DNA polymerase III complex"/>
    <property type="evidence" value="ECO:0007669"/>
    <property type="project" value="InterPro"/>
</dbReference>
<dbReference type="EC" id="2.7.7.7" evidence="1"/>
<reference evidence="10" key="1">
    <citation type="submission" date="2016-10" db="EMBL/GenBank/DDBJ databases">
        <authorList>
            <person name="Varghese N."/>
            <person name="Submissions S."/>
        </authorList>
    </citation>
    <scope>NUCLEOTIDE SEQUENCE [LARGE SCALE GENOMIC DNA]</scope>
    <source>
        <strain evidence="10">DSM 3669</strain>
    </source>
</reference>
<keyword evidence="5" id="KW-0235">DNA replication</keyword>
<dbReference type="GO" id="GO:0003677">
    <property type="term" value="F:DNA binding"/>
    <property type="evidence" value="ECO:0007669"/>
    <property type="project" value="InterPro"/>
</dbReference>